<name>A0A5S5C946_9BACL</name>
<evidence type="ECO:0000313" key="5">
    <source>
        <dbReference type="Proteomes" id="UP000323257"/>
    </source>
</evidence>
<dbReference type="EMBL" id="VNHS01000005">
    <property type="protein sequence ID" value="TYP74906.1"/>
    <property type="molecule type" value="Genomic_DNA"/>
</dbReference>
<evidence type="ECO:0000256" key="2">
    <source>
        <dbReference type="ARBA" id="ARBA00023002"/>
    </source>
</evidence>
<feature type="domain" description="Nitroreductase" evidence="3">
    <location>
        <begin position="15"/>
        <end position="191"/>
    </location>
</feature>
<dbReference type="SUPFAM" id="SSF55469">
    <property type="entry name" value="FMN-dependent nitroreductase-like"/>
    <property type="match status" value="1"/>
</dbReference>
<dbReference type="InterPro" id="IPR029479">
    <property type="entry name" value="Nitroreductase"/>
</dbReference>
<dbReference type="RefSeq" id="WP_148930120.1">
    <property type="nucleotide sequence ID" value="NZ_VNHS01000005.1"/>
</dbReference>
<accession>A0A5S5C946</accession>
<dbReference type="GO" id="GO:0016491">
    <property type="term" value="F:oxidoreductase activity"/>
    <property type="evidence" value="ECO:0007669"/>
    <property type="project" value="UniProtKB-KW"/>
</dbReference>
<evidence type="ECO:0000313" key="4">
    <source>
        <dbReference type="EMBL" id="TYP74906.1"/>
    </source>
</evidence>
<dbReference type="Gene3D" id="3.40.109.10">
    <property type="entry name" value="NADH Oxidase"/>
    <property type="match status" value="1"/>
</dbReference>
<sequence>MTERTQEAVSYLNVIESRRSVRAYDPSFRLERSELEALIQEATLAPSSANLQPWRFLIIDDPQLQEVVFPIANSQEQVRTASAVIAILGDLQCYEHLEEIYGEAVARGYMTQEIKESFVARVSAMLPAMSEQQRKEMAMFDGGLATMQLMLSARAKGLDTVPMAGFDKDKFKEAFAIPDRFAPLLLVAVGKAEKEGHPTTRLPVERVTFWNDHFNA</sequence>
<evidence type="ECO:0000259" key="3">
    <source>
        <dbReference type="Pfam" id="PF00881"/>
    </source>
</evidence>
<dbReference type="InterPro" id="IPR000415">
    <property type="entry name" value="Nitroreductase-like"/>
</dbReference>
<dbReference type="Pfam" id="PF00881">
    <property type="entry name" value="Nitroreductase"/>
    <property type="match status" value="1"/>
</dbReference>
<organism evidence="4 5">
    <name type="scientific">Paenibacillus methanolicus</name>
    <dbReference type="NCBI Taxonomy" id="582686"/>
    <lineage>
        <taxon>Bacteria</taxon>
        <taxon>Bacillati</taxon>
        <taxon>Bacillota</taxon>
        <taxon>Bacilli</taxon>
        <taxon>Bacillales</taxon>
        <taxon>Paenibacillaceae</taxon>
        <taxon>Paenibacillus</taxon>
    </lineage>
</organism>
<dbReference type="CDD" id="cd02137">
    <property type="entry name" value="MhqN-like"/>
    <property type="match status" value="1"/>
</dbReference>
<reference evidence="4 5" key="1">
    <citation type="submission" date="2019-07" db="EMBL/GenBank/DDBJ databases">
        <title>Genomic Encyclopedia of Type Strains, Phase III (KMG-III): the genomes of soil and plant-associated and newly described type strains.</title>
        <authorList>
            <person name="Whitman W."/>
        </authorList>
    </citation>
    <scope>NUCLEOTIDE SEQUENCE [LARGE SCALE GENOMIC DNA]</scope>
    <source>
        <strain evidence="4 5">BL24</strain>
    </source>
</reference>
<gene>
    <name evidence="4" type="ORF">BCM02_105453</name>
</gene>
<protein>
    <submittedName>
        <fullName evidence="4">Nitroreductase</fullName>
    </submittedName>
</protein>
<dbReference type="AlphaFoldDB" id="A0A5S5C946"/>
<comment type="similarity">
    <text evidence="1">Belongs to the nitroreductase family.</text>
</comment>
<dbReference type="PANTHER" id="PTHR43673:SF3">
    <property type="entry name" value="NAD(P)H NITROREDUCTASE YODC-RELATED"/>
    <property type="match status" value="1"/>
</dbReference>
<evidence type="ECO:0000256" key="1">
    <source>
        <dbReference type="ARBA" id="ARBA00007118"/>
    </source>
</evidence>
<dbReference type="Proteomes" id="UP000323257">
    <property type="component" value="Unassembled WGS sequence"/>
</dbReference>
<dbReference type="PANTHER" id="PTHR43673">
    <property type="entry name" value="NAD(P)H NITROREDUCTASE YDGI-RELATED"/>
    <property type="match status" value="1"/>
</dbReference>
<keyword evidence="2" id="KW-0560">Oxidoreductase</keyword>
<proteinExistence type="inferred from homology"/>
<dbReference type="OrthoDB" id="9782629at2"/>
<keyword evidence="5" id="KW-1185">Reference proteome</keyword>
<comment type="caution">
    <text evidence="4">The sequence shown here is derived from an EMBL/GenBank/DDBJ whole genome shotgun (WGS) entry which is preliminary data.</text>
</comment>